<evidence type="ECO:0000259" key="12">
    <source>
        <dbReference type="Pfam" id="PF02581"/>
    </source>
</evidence>
<dbReference type="EMBL" id="AZGA01000088">
    <property type="protein sequence ID" value="KRM30681.1"/>
    <property type="molecule type" value="Genomic_DNA"/>
</dbReference>
<dbReference type="InterPro" id="IPR013785">
    <property type="entry name" value="Aldolase_TIM"/>
</dbReference>
<dbReference type="UniPathway" id="UPA00060">
    <property type="reaction ID" value="UER00141"/>
</dbReference>
<dbReference type="InterPro" id="IPR034291">
    <property type="entry name" value="TMP_synthase"/>
</dbReference>
<comment type="catalytic activity">
    <reaction evidence="7 9 10">
        <text>2-(2-carboxy-4-methylthiazol-5-yl)ethyl phosphate + 4-amino-2-methyl-5-(diphosphooxymethyl)pyrimidine + 2 H(+) = thiamine phosphate + CO2 + diphosphate</text>
        <dbReference type="Rhea" id="RHEA:47848"/>
        <dbReference type="ChEBI" id="CHEBI:15378"/>
        <dbReference type="ChEBI" id="CHEBI:16526"/>
        <dbReference type="ChEBI" id="CHEBI:33019"/>
        <dbReference type="ChEBI" id="CHEBI:37575"/>
        <dbReference type="ChEBI" id="CHEBI:57841"/>
        <dbReference type="ChEBI" id="CHEBI:62890"/>
        <dbReference type="EC" id="2.5.1.3"/>
    </reaction>
</comment>
<dbReference type="eggNOG" id="COG0352">
    <property type="taxonomic scope" value="Bacteria"/>
</dbReference>
<dbReference type="PANTHER" id="PTHR20857:SF15">
    <property type="entry name" value="THIAMINE-PHOSPHATE SYNTHASE"/>
    <property type="match status" value="1"/>
</dbReference>
<dbReference type="AlphaFoldDB" id="A0A0R1XSE8"/>
<comment type="similarity">
    <text evidence="9 10">Belongs to the thiamine-phosphate synthase family.</text>
</comment>
<comment type="catalytic activity">
    <reaction evidence="8 9 10">
        <text>2-[(2R,5Z)-2-carboxy-4-methylthiazol-5(2H)-ylidene]ethyl phosphate + 4-amino-2-methyl-5-(diphosphooxymethyl)pyrimidine + 2 H(+) = thiamine phosphate + CO2 + diphosphate</text>
        <dbReference type="Rhea" id="RHEA:47844"/>
        <dbReference type="ChEBI" id="CHEBI:15378"/>
        <dbReference type="ChEBI" id="CHEBI:16526"/>
        <dbReference type="ChEBI" id="CHEBI:33019"/>
        <dbReference type="ChEBI" id="CHEBI:37575"/>
        <dbReference type="ChEBI" id="CHEBI:57841"/>
        <dbReference type="ChEBI" id="CHEBI:62899"/>
        <dbReference type="EC" id="2.5.1.3"/>
    </reaction>
</comment>
<evidence type="ECO:0000256" key="7">
    <source>
        <dbReference type="ARBA" id="ARBA00047851"/>
    </source>
</evidence>
<feature type="binding site" evidence="9">
    <location>
        <position position="145"/>
    </location>
    <ligand>
        <name>4-amino-2-methyl-5-(diphosphooxymethyl)pyrimidine</name>
        <dbReference type="ChEBI" id="CHEBI:57841"/>
    </ligand>
</feature>
<feature type="domain" description="Thiamine phosphate synthase/TenI" evidence="12">
    <location>
        <begin position="11"/>
        <end position="193"/>
    </location>
</feature>
<keyword evidence="3 9" id="KW-0479">Metal-binding</keyword>
<feature type="binding site" evidence="9">
    <location>
        <position position="115"/>
    </location>
    <ligand>
        <name>4-amino-2-methyl-5-(diphosphooxymethyl)pyrimidine</name>
        <dbReference type="ChEBI" id="CHEBI:57841"/>
    </ligand>
</feature>
<evidence type="ECO:0000256" key="8">
    <source>
        <dbReference type="ARBA" id="ARBA00047883"/>
    </source>
</evidence>
<evidence type="ECO:0000256" key="6">
    <source>
        <dbReference type="ARBA" id="ARBA00047334"/>
    </source>
</evidence>
<dbReference type="Gene3D" id="3.20.20.70">
    <property type="entry name" value="Aldolase class I"/>
    <property type="match status" value="1"/>
</dbReference>
<dbReference type="Proteomes" id="UP000051236">
    <property type="component" value="Unassembled WGS sequence"/>
</dbReference>
<evidence type="ECO:0000256" key="4">
    <source>
        <dbReference type="ARBA" id="ARBA00022842"/>
    </source>
</evidence>
<evidence type="ECO:0000256" key="1">
    <source>
        <dbReference type="ARBA" id="ARBA00005165"/>
    </source>
</evidence>
<feature type="binding site" evidence="9">
    <location>
        <begin position="40"/>
        <end position="44"/>
    </location>
    <ligand>
        <name>4-amino-2-methyl-5-(diphosphooxymethyl)pyrimidine</name>
        <dbReference type="ChEBI" id="CHEBI:57841"/>
    </ligand>
</feature>
<dbReference type="GO" id="GO:0009229">
    <property type="term" value="P:thiamine diphosphate biosynthetic process"/>
    <property type="evidence" value="ECO:0007669"/>
    <property type="project" value="UniProtKB-UniRule"/>
</dbReference>
<dbReference type="SUPFAM" id="SSF51391">
    <property type="entry name" value="Thiamin phosphate synthase"/>
    <property type="match status" value="1"/>
</dbReference>
<dbReference type="InterPro" id="IPR036206">
    <property type="entry name" value="ThiamineP_synth_sf"/>
</dbReference>
<feature type="binding site" evidence="9">
    <location>
        <position position="173"/>
    </location>
    <ligand>
        <name>2-[(2R,5Z)-2-carboxy-4-methylthiazol-5(2H)-ylidene]ethyl phosphate</name>
        <dbReference type="ChEBI" id="CHEBI:62899"/>
    </ligand>
</feature>
<feature type="binding site" evidence="9">
    <location>
        <position position="96"/>
    </location>
    <ligand>
        <name>Mg(2+)</name>
        <dbReference type="ChEBI" id="CHEBI:18420"/>
    </ligand>
</feature>
<dbReference type="GO" id="GO:0005737">
    <property type="term" value="C:cytoplasm"/>
    <property type="evidence" value="ECO:0007669"/>
    <property type="project" value="TreeGrafter"/>
</dbReference>
<keyword evidence="5 9" id="KW-0784">Thiamine biosynthesis</keyword>
<evidence type="ECO:0000256" key="9">
    <source>
        <dbReference type="HAMAP-Rule" id="MF_00097"/>
    </source>
</evidence>
<dbReference type="CDD" id="cd00564">
    <property type="entry name" value="TMP_TenI"/>
    <property type="match status" value="1"/>
</dbReference>
<comment type="caution">
    <text evidence="13">The sequence shown here is derived from an EMBL/GenBank/DDBJ whole genome shotgun (WGS) entry which is preliminary data.</text>
</comment>
<evidence type="ECO:0000256" key="5">
    <source>
        <dbReference type="ARBA" id="ARBA00022977"/>
    </source>
</evidence>
<dbReference type="EC" id="2.5.1.3" evidence="9"/>
<comment type="cofactor">
    <cofactor evidence="9">
        <name>Mg(2+)</name>
        <dbReference type="ChEBI" id="CHEBI:18420"/>
    </cofactor>
    <text evidence="9">Binds 1 Mg(2+) ion per subunit.</text>
</comment>
<feature type="binding site" evidence="9">
    <location>
        <position position="76"/>
    </location>
    <ligand>
        <name>4-amino-2-methyl-5-(diphosphooxymethyl)pyrimidine</name>
        <dbReference type="ChEBI" id="CHEBI:57841"/>
    </ligand>
</feature>
<sequence length="216" mass="22430">MNFNKNMLQAYCIAGSQDLADHQVLPFLETALKAGITTFQLREKGPDAIADPQKLVALARACRQLTRQYDVPLFIDDNIDLALTVGADGIHVGQKDEGISAVLAKTAGKLMVGYSCNTPAQIEHANSLTGIDYLGVGAVYPTTSKADAGAAIGLAKLHDYAQLSTRPIVAIGGITVANAPDVIAAGAAGISGITIFTLSENLPDTVARLKALDGGV</sequence>
<protein>
    <recommendedName>
        <fullName evidence="9">Thiamine-phosphate synthase</fullName>
        <shortName evidence="9">TP synthase</shortName>
        <shortName evidence="9">TPS</shortName>
        <ecNumber evidence="9">2.5.1.3</ecNumber>
    </recommendedName>
    <alternativeName>
        <fullName evidence="9">Thiamine-phosphate pyrophosphorylase</fullName>
        <shortName evidence="9">TMP pyrophosphorylase</shortName>
        <shortName evidence="9">TMP-PPase</shortName>
    </alternativeName>
</protein>
<dbReference type="GO" id="GO:0000287">
    <property type="term" value="F:magnesium ion binding"/>
    <property type="evidence" value="ECO:0007669"/>
    <property type="project" value="UniProtKB-UniRule"/>
</dbReference>
<accession>A0A0R1XSE8</accession>
<comment type="catalytic activity">
    <reaction evidence="6 9 10">
        <text>4-methyl-5-(2-phosphooxyethyl)-thiazole + 4-amino-2-methyl-5-(diphosphooxymethyl)pyrimidine + H(+) = thiamine phosphate + diphosphate</text>
        <dbReference type="Rhea" id="RHEA:22328"/>
        <dbReference type="ChEBI" id="CHEBI:15378"/>
        <dbReference type="ChEBI" id="CHEBI:33019"/>
        <dbReference type="ChEBI" id="CHEBI:37575"/>
        <dbReference type="ChEBI" id="CHEBI:57841"/>
        <dbReference type="ChEBI" id="CHEBI:58296"/>
        <dbReference type="EC" id="2.5.1.3"/>
    </reaction>
</comment>
<dbReference type="GO" id="GO:0004789">
    <property type="term" value="F:thiamine-phosphate diphosphorylase activity"/>
    <property type="evidence" value="ECO:0007669"/>
    <property type="project" value="UniProtKB-UniRule"/>
</dbReference>
<keyword evidence="4 9" id="KW-0460">Magnesium</keyword>
<organism evidence="13 14">
    <name type="scientific">Agrilactobacillus composti DSM 18527 = JCM 14202</name>
    <dbReference type="NCBI Taxonomy" id="1423734"/>
    <lineage>
        <taxon>Bacteria</taxon>
        <taxon>Bacillati</taxon>
        <taxon>Bacillota</taxon>
        <taxon>Bacilli</taxon>
        <taxon>Lactobacillales</taxon>
        <taxon>Lactobacillaceae</taxon>
        <taxon>Agrilactobacillus</taxon>
    </lineage>
</organism>
<dbReference type="GO" id="GO:0009228">
    <property type="term" value="P:thiamine biosynthetic process"/>
    <property type="evidence" value="ECO:0007669"/>
    <property type="project" value="UniProtKB-KW"/>
</dbReference>
<dbReference type="PANTHER" id="PTHR20857">
    <property type="entry name" value="THIAMINE-PHOSPHATE PYROPHOSPHORYLASE"/>
    <property type="match status" value="1"/>
</dbReference>
<proteinExistence type="inferred from homology"/>
<comment type="function">
    <text evidence="9">Condenses 4-methyl-5-(beta-hydroxyethyl)thiazole monophosphate (THZ-P) and 2-methyl-4-amino-5-hydroxymethyl pyrimidine pyrophosphate (HMP-PP) to form thiamine monophosphate (TMP).</text>
</comment>
<reference evidence="13 14" key="1">
    <citation type="journal article" date="2015" name="Genome Announc.">
        <title>Expanding the biotechnology potential of lactobacilli through comparative genomics of 213 strains and associated genera.</title>
        <authorList>
            <person name="Sun Z."/>
            <person name="Harris H.M."/>
            <person name="McCann A."/>
            <person name="Guo C."/>
            <person name="Argimon S."/>
            <person name="Zhang W."/>
            <person name="Yang X."/>
            <person name="Jeffery I.B."/>
            <person name="Cooney J.C."/>
            <person name="Kagawa T.F."/>
            <person name="Liu W."/>
            <person name="Song Y."/>
            <person name="Salvetti E."/>
            <person name="Wrobel A."/>
            <person name="Rasinkangas P."/>
            <person name="Parkhill J."/>
            <person name="Rea M.C."/>
            <person name="O'Sullivan O."/>
            <person name="Ritari J."/>
            <person name="Douillard F.P."/>
            <person name="Paul Ross R."/>
            <person name="Yang R."/>
            <person name="Briner A.E."/>
            <person name="Felis G.E."/>
            <person name="de Vos W.M."/>
            <person name="Barrangou R."/>
            <person name="Klaenhammer T.R."/>
            <person name="Caufield P.W."/>
            <person name="Cui Y."/>
            <person name="Zhang H."/>
            <person name="O'Toole P.W."/>
        </authorList>
    </citation>
    <scope>NUCLEOTIDE SEQUENCE [LARGE SCALE GENOMIC DNA]</scope>
    <source>
        <strain evidence="13 14">DSM 18527</strain>
    </source>
</reference>
<keyword evidence="2 9" id="KW-0808">Transferase</keyword>
<dbReference type="InterPro" id="IPR022998">
    <property type="entry name" value="ThiamineP_synth_TenI"/>
</dbReference>
<feature type="binding site" evidence="9">
    <location>
        <position position="77"/>
    </location>
    <ligand>
        <name>Mg(2+)</name>
        <dbReference type="ChEBI" id="CHEBI:18420"/>
    </ligand>
</feature>
<comment type="pathway">
    <text evidence="1 9 11">Cofactor biosynthesis; thiamine diphosphate biosynthesis; thiamine phosphate from 4-amino-2-methyl-5-diphosphomethylpyrimidine and 4-methyl-5-(2-phosphoethyl)-thiazole: step 1/1.</text>
</comment>
<dbReference type="NCBIfam" id="TIGR00693">
    <property type="entry name" value="thiE"/>
    <property type="match status" value="1"/>
</dbReference>
<keyword evidence="14" id="KW-1185">Reference proteome</keyword>
<dbReference type="FunFam" id="3.20.20.70:FF:000096">
    <property type="entry name" value="Thiamine-phosphate synthase"/>
    <property type="match status" value="1"/>
</dbReference>
<dbReference type="RefSeq" id="WP_057003055.1">
    <property type="nucleotide sequence ID" value="NZ_AZGA01000088.1"/>
</dbReference>
<feature type="binding site" evidence="9">
    <location>
        <begin position="142"/>
        <end position="144"/>
    </location>
    <ligand>
        <name>2-[(2R,5Z)-2-carboxy-4-methylthiazol-5(2H)-ylidene]ethyl phosphate</name>
        <dbReference type="ChEBI" id="CHEBI:62899"/>
    </ligand>
</feature>
<evidence type="ECO:0000313" key="14">
    <source>
        <dbReference type="Proteomes" id="UP000051236"/>
    </source>
</evidence>
<evidence type="ECO:0000256" key="11">
    <source>
        <dbReference type="RuleBase" id="RU004253"/>
    </source>
</evidence>
<name>A0A0R1XSE8_9LACO</name>
<dbReference type="STRING" id="1423734.FC83_GL001817"/>
<gene>
    <name evidence="9" type="primary">thiE</name>
    <name evidence="13" type="ORF">FC83_GL001817</name>
</gene>
<evidence type="ECO:0000313" key="13">
    <source>
        <dbReference type="EMBL" id="KRM30681.1"/>
    </source>
</evidence>
<evidence type="ECO:0000256" key="3">
    <source>
        <dbReference type="ARBA" id="ARBA00022723"/>
    </source>
</evidence>
<dbReference type="Pfam" id="PF02581">
    <property type="entry name" value="TMP-TENI"/>
    <property type="match status" value="1"/>
</dbReference>
<evidence type="ECO:0000256" key="2">
    <source>
        <dbReference type="ARBA" id="ARBA00022679"/>
    </source>
</evidence>
<evidence type="ECO:0000256" key="10">
    <source>
        <dbReference type="RuleBase" id="RU003826"/>
    </source>
</evidence>
<dbReference type="PATRIC" id="fig|1423734.3.peg.1836"/>
<dbReference type="HAMAP" id="MF_00097">
    <property type="entry name" value="TMP_synthase"/>
    <property type="match status" value="1"/>
</dbReference>
<feature type="binding site" evidence="9">
    <location>
        <begin position="193"/>
        <end position="194"/>
    </location>
    <ligand>
        <name>2-[(2R,5Z)-2-carboxy-4-methylthiazol-5(2H)-ylidene]ethyl phosphate</name>
        <dbReference type="ChEBI" id="CHEBI:62899"/>
    </ligand>
</feature>